<protein>
    <recommendedName>
        <fullName evidence="3">Rab-GAP TBC domain-containing protein</fullName>
    </recommendedName>
</protein>
<dbReference type="InterPro" id="IPR035969">
    <property type="entry name" value="Rab-GAP_TBC_sf"/>
</dbReference>
<organism evidence="2">
    <name type="scientific">Sesamum latifolium</name>
    <dbReference type="NCBI Taxonomy" id="2727402"/>
    <lineage>
        <taxon>Eukaryota</taxon>
        <taxon>Viridiplantae</taxon>
        <taxon>Streptophyta</taxon>
        <taxon>Embryophyta</taxon>
        <taxon>Tracheophyta</taxon>
        <taxon>Spermatophyta</taxon>
        <taxon>Magnoliopsida</taxon>
        <taxon>eudicotyledons</taxon>
        <taxon>Gunneridae</taxon>
        <taxon>Pentapetalae</taxon>
        <taxon>asterids</taxon>
        <taxon>lamiids</taxon>
        <taxon>Lamiales</taxon>
        <taxon>Pedaliaceae</taxon>
        <taxon>Sesamum</taxon>
    </lineage>
</organism>
<reference evidence="2" key="2">
    <citation type="journal article" date="2024" name="Plant">
        <title>Genomic evolution and insights into agronomic trait innovations of Sesamum species.</title>
        <authorList>
            <person name="Miao H."/>
            <person name="Wang L."/>
            <person name="Qu L."/>
            <person name="Liu H."/>
            <person name="Sun Y."/>
            <person name="Le M."/>
            <person name="Wang Q."/>
            <person name="Wei S."/>
            <person name="Zheng Y."/>
            <person name="Lin W."/>
            <person name="Duan Y."/>
            <person name="Cao H."/>
            <person name="Xiong S."/>
            <person name="Wang X."/>
            <person name="Wei L."/>
            <person name="Li C."/>
            <person name="Ma Q."/>
            <person name="Ju M."/>
            <person name="Zhao R."/>
            <person name="Li G."/>
            <person name="Mu C."/>
            <person name="Tian Q."/>
            <person name="Mei H."/>
            <person name="Zhang T."/>
            <person name="Gao T."/>
            <person name="Zhang H."/>
        </authorList>
    </citation>
    <scope>NUCLEOTIDE SEQUENCE</scope>
    <source>
        <strain evidence="2">KEN1</strain>
    </source>
</reference>
<proteinExistence type="predicted"/>
<comment type="caution">
    <text evidence="2">The sequence shown here is derived from an EMBL/GenBank/DDBJ whole genome shotgun (WGS) entry which is preliminary data.</text>
</comment>
<accession>A0AAW2VTP7</accession>
<dbReference type="AlphaFoldDB" id="A0AAW2VTP7"/>
<reference evidence="2" key="1">
    <citation type="submission" date="2020-06" db="EMBL/GenBank/DDBJ databases">
        <authorList>
            <person name="Li T."/>
            <person name="Hu X."/>
            <person name="Zhang T."/>
            <person name="Song X."/>
            <person name="Zhang H."/>
            <person name="Dai N."/>
            <person name="Sheng W."/>
            <person name="Hou X."/>
            <person name="Wei L."/>
        </authorList>
    </citation>
    <scope>NUCLEOTIDE SEQUENCE</scope>
    <source>
        <strain evidence="2">KEN1</strain>
        <tissue evidence="2">Leaf</tissue>
    </source>
</reference>
<feature type="compositionally biased region" description="Polar residues" evidence="1">
    <location>
        <begin position="66"/>
        <end position="77"/>
    </location>
</feature>
<evidence type="ECO:0008006" key="3">
    <source>
        <dbReference type="Google" id="ProtNLM"/>
    </source>
</evidence>
<evidence type="ECO:0000313" key="2">
    <source>
        <dbReference type="EMBL" id="KAL0433024.1"/>
    </source>
</evidence>
<gene>
    <name evidence="2" type="ORF">Slati_2636700</name>
</gene>
<feature type="region of interest" description="Disordered" evidence="1">
    <location>
        <begin position="1"/>
        <end position="107"/>
    </location>
</feature>
<sequence length="236" mass="25559">MVKKRVPDWLNSSLWSSPQPPPSPPSKETVKSPVSPIVEQPPPPERVRAASGHATGAAKGGLRDPLSSNYGSNSSTCHSDEENRSSSANSTVSAGGVRSAPPAAEEISRQETLDGLHATTLVESVDCGGLLPGETVLSRKVINMGELRRLASQGIPGAAGIRATVWKLLLGYLPPDRSLWPSELAKKRSQYKHLKEELLMNPLEKQKNLMDIDHIVTSQYLLSWLHLVVSILDETH</sequence>
<dbReference type="SUPFAM" id="SSF47923">
    <property type="entry name" value="Ypt/Rab-GAP domain of gyp1p"/>
    <property type="match status" value="1"/>
</dbReference>
<dbReference type="EMBL" id="JACGWN010000009">
    <property type="protein sequence ID" value="KAL0433024.1"/>
    <property type="molecule type" value="Genomic_DNA"/>
</dbReference>
<name>A0AAW2VTP7_9LAMI</name>
<dbReference type="Gene3D" id="1.10.10.750">
    <property type="entry name" value="Ypt/Rab-GAP domain of gyp1p, domain 1"/>
    <property type="match status" value="1"/>
</dbReference>
<evidence type="ECO:0000256" key="1">
    <source>
        <dbReference type="SAM" id="MobiDB-lite"/>
    </source>
</evidence>